<accession>A0AAV7M9W8</accession>
<proteinExistence type="predicted"/>
<evidence type="ECO:0000313" key="3">
    <source>
        <dbReference type="Proteomes" id="UP001066276"/>
    </source>
</evidence>
<name>A0AAV7M9W8_PLEWA</name>
<organism evidence="2 3">
    <name type="scientific">Pleurodeles waltl</name>
    <name type="common">Iberian ribbed newt</name>
    <dbReference type="NCBI Taxonomy" id="8319"/>
    <lineage>
        <taxon>Eukaryota</taxon>
        <taxon>Metazoa</taxon>
        <taxon>Chordata</taxon>
        <taxon>Craniata</taxon>
        <taxon>Vertebrata</taxon>
        <taxon>Euteleostomi</taxon>
        <taxon>Amphibia</taxon>
        <taxon>Batrachia</taxon>
        <taxon>Caudata</taxon>
        <taxon>Salamandroidea</taxon>
        <taxon>Salamandridae</taxon>
        <taxon>Pleurodelinae</taxon>
        <taxon>Pleurodeles</taxon>
    </lineage>
</organism>
<feature type="region of interest" description="Disordered" evidence="1">
    <location>
        <begin position="32"/>
        <end position="183"/>
    </location>
</feature>
<feature type="compositionally biased region" description="Basic and acidic residues" evidence="1">
    <location>
        <begin position="85"/>
        <end position="99"/>
    </location>
</feature>
<comment type="caution">
    <text evidence="2">The sequence shown here is derived from an EMBL/GenBank/DDBJ whole genome shotgun (WGS) entry which is preliminary data.</text>
</comment>
<dbReference type="AlphaFoldDB" id="A0AAV7M9W8"/>
<feature type="compositionally biased region" description="Pro residues" evidence="1">
    <location>
        <begin position="170"/>
        <end position="183"/>
    </location>
</feature>
<dbReference type="EMBL" id="JANPWB010000014">
    <property type="protein sequence ID" value="KAJ1099884.1"/>
    <property type="molecule type" value="Genomic_DNA"/>
</dbReference>
<feature type="compositionally biased region" description="Basic and acidic residues" evidence="1">
    <location>
        <begin position="56"/>
        <end position="66"/>
    </location>
</feature>
<evidence type="ECO:0000313" key="2">
    <source>
        <dbReference type="EMBL" id="KAJ1099884.1"/>
    </source>
</evidence>
<gene>
    <name evidence="2" type="ORF">NDU88_004978</name>
</gene>
<dbReference type="Proteomes" id="UP001066276">
    <property type="component" value="Chromosome 10"/>
</dbReference>
<keyword evidence="3" id="KW-1185">Reference proteome</keyword>
<sequence>MASQRGTGARRTLAPLMFRIMAVAYLDLDGRLGASQQPQGGASRKGKEAPPAATRKGKEAPPDVYRKGKVAPPAATGKGKGKSPAADRKGKEPAPSDRKDRRHGTGTHSEHSPQTMVVQLSEAAKEGLEPSPTTGSNATSTTTSTTNSTTASSSSPSGQPSEAAEEELEPPPPLAALPPAPLPAPLPAAEAAFGSHLRLQVKGWSLPPPLPAPPLPPLSSRHRRRAVCSPASMGCCAGWAPANPVRLTPRQETVGVILTLAVKGLYRRSELRHTTAAAAVNRHGHSDHQL</sequence>
<protein>
    <submittedName>
        <fullName evidence="2">Uncharacterized protein</fullName>
    </submittedName>
</protein>
<reference evidence="2" key="1">
    <citation type="journal article" date="2022" name="bioRxiv">
        <title>Sequencing and chromosome-scale assembly of the giantPleurodeles waltlgenome.</title>
        <authorList>
            <person name="Brown T."/>
            <person name="Elewa A."/>
            <person name="Iarovenko S."/>
            <person name="Subramanian E."/>
            <person name="Araus A.J."/>
            <person name="Petzold A."/>
            <person name="Susuki M."/>
            <person name="Suzuki K.-i.T."/>
            <person name="Hayashi T."/>
            <person name="Toyoda A."/>
            <person name="Oliveira C."/>
            <person name="Osipova E."/>
            <person name="Leigh N.D."/>
            <person name="Simon A."/>
            <person name="Yun M.H."/>
        </authorList>
    </citation>
    <scope>NUCLEOTIDE SEQUENCE</scope>
    <source>
        <strain evidence="2">20211129_DDA</strain>
        <tissue evidence="2">Liver</tissue>
    </source>
</reference>
<feature type="compositionally biased region" description="Low complexity" evidence="1">
    <location>
        <begin position="131"/>
        <end position="158"/>
    </location>
</feature>
<evidence type="ECO:0000256" key="1">
    <source>
        <dbReference type="SAM" id="MobiDB-lite"/>
    </source>
</evidence>